<comment type="caution">
    <text evidence="2">The sequence shown here is derived from an EMBL/GenBank/DDBJ whole genome shotgun (WGS) entry which is preliminary data.</text>
</comment>
<dbReference type="Pfam" id="PF01844">
    <property type="entry name" value="HNH"/>
    <property type="match status" value="1"/>
</dbReference>
<protein>
    <submittedName>
        <fullName evidence="2">HNH endonuclease</fullName>
    </submittedName>
</protein>
<accession>A0ABR5IBH7</accession>
<dbReference type="SMART" id="SM00507">
    <property type="entry name" value="HNHc"/>
    <property type="match status" value="1"/>
</dbReference>
<dbReference type="CDD" id="cd00085">
    <property type="entry name" value="HNHc"/>
    <property type="match status" value="1"/>
</dbReference>
<reference evidence="2 3" key="1">
    <citation type="submission" date="2015-05" db="EMBL/GenBank/DDBJ databases">
        <title>Draft genome sequence of the bacterium Gordonia jacobaea a new member of the Gordonia genus.</title>
        <authorList>
            <person name="Jimenez-Galisteo G."/>
            <person name="Dominguez A."/>
            <person name="Munoz E."/>
            <person name="Vinas M."/>
        </authorList>
    </citation>
    <scope>NUCLEOTIDE SEQUENCE [LARGE SCALE GENOMIC DNA]</scope>
    <source>
        <strain evidence="3">mv1</strain>
    </source>
</reference>
<keyword evidence="2" id="KW-0378">Hydrolase</keyword>
<organism evidence="2 3">
    <name type="scientific">Gordonia jacobaea</name>
    <dbReference type="NCBI Taxonomy" id="122202"/>
    <lineage>
        <taxon>Bacteria</taxon>
        <taxon>Bacillati</taxon>
        <taxon>Actinomycetota</taxon>
        <taxon>Actinomycetes</taxon>
        <taxon>Mycobacteriales</taxon>
        <taxon>Gordoniaceae</taxon>
        <taxon>Gordonia</taxon>
    </lineage>
</organism>
<proteinExistence type="predicted"/>
<keyword evidence="3" id="KW-1185">Reference proteome</keyword>
<feature type="domain" description="HNH nuclease" evidence="1">
    <location>
        <begin position="231"/>
        <end position="282"/>
    </location>
</feature>
<dbReference type="Proteomes" id="UP000037247">
    <property type="component" value="Unassembled WGS sequence"/>
</dbReference>
<dbReference type="InterPro" id="IPR002711">
    <property type="entry name" value="HNH"/>
</dbReference>
<dbReference type="InterPro" id="IPR003615">
    <property type="entry name" value="HNH_nuc"/>
</dbReference>
<evidence type="ECO:0000259" key="1">
    <source>
        <dbReference type="SMART" id="SM00507"/>
    </source>
</evidence>
<name>A0ABR5IBH7_9ACTN</name>
<gene>
    <name evidence="2" type="ORF">ABW18_11525</name>
</gene>
<evidence type="ECO:0000313" key="3">
    <source>
        <dbReference type="Proteomes" id="UP000037247"/>
    </source>
</evidence>
<sequence length="360" mass="39868">MPTDPLTLGQQLVAVLEGGRRTSTYKLAVMVALLDLAVESVPDDPSAEVPIDLDDLTDRVMAQYWTQLRPLSEKDHVTLRQSRDGRGVVFDALVTLREHCSTPSLREMPIESAKLAAPEAYSVAHTKVKKNLVRYPLHLLQQVGTGSHECFLYDDAWMGKASTRAIADHGNRLVLFAGVCHTLARLAPLVKPAFQLAWVDDVRHMNRDILDDGPDIADHLFGTERVSLTRPAGILAEHFGNDCFYCNAHLRTSRHVDHVLPWSRVGIDGLANLVLACPSCNTSKSDVLPAPAYVIRALDRGQDVIDALAGEIRWPSQYGRVEAASHGLYSTQPDTTPIWLGAKHIQPLKRVDFGRWDVEL</sequence>
<keyword evidence="2" id="KW-0540">Nuclease</keyword>
<dbReference type="GO" id="GO:0004519">
    <property type="term" value="F:endonuclease activity"/>
    <property type="evidence" value="ECO:0007669"/>
    <property type="project" value="UniProtKB-KW"/>
</dbReference>
<dbReference type="EMBL" id="LDTZ01000017">
    <property type="protein sequence ID" value="KNA90953.1"/>
    <property type="molecule type" value="Genomic_DNA"/>
</dbReference>
<dbReference type="RefSeq" id="WP_049699131.1">
    <property type="nucleotide sequence ID" value="NZ_JAQDQF010000004.1"/>
</dbReference>
<dbReference type="Gene3D" id="1.10.30.50">
    <property type="match status" value="1"/>
</dbReference>
<keyword evidence="2" id="KW-0255">Endonuclease</keyword>
<evidence type="ECO:0000313" key="2">
    <source>
        <dbReference type="EMBL" id="KNA90953.1"/>
    </source>
</evidence>